<dbReference type="eggNOG" id="COG0664">
    <property type="taxonomic scope" value="Bacteria"/>
</dbReference>
<dbReference type="PROSITE" id="PS50042">
    <property type="entry name" value="CNMP_BINDING_3"/>
    <property type="match status" value="1"/>
</dbReference>
<dbReference type="Pfam" id="PF00027">
    <property type="entry name" value="cNMP_binding"/>
    <property type="match status" value="1"/>
</dbReference>
<dbReference type="GO" id="GO:0005829">
    <property type="term" value="C:cytosol"/>
    <property type="evidence" value="ECO:0007669"/>
    <property type="project" value="TreeGrafter"/>
</dbReference>
<dbReference type="InterPro" id="IPR014710">
    <property type="entry name" value="RmlC-like_jellyroll"/>
</dbReference>
<comment type="caution">
    <text evidence="3">The sequence shown here is derived from an EMBL/GenBank/DDBJ whole genome shotgun (WGS) entry which is preliminary data.</text>
</comment>
<feature type="coiled-coil region" evidence="1">
    <location>
        <begin position="162"/>
        <end position="189"/>
    </location>
</feature>
<evidence type="ECO:0000256" key="1">
    <source>
        <dbReference type="SAM" id="Coils"/>
    </source>
</evidence>
<proteinExistence type="predicted"/>
<sequence>MQREDADTARLIALMRSSPLWSDFSEDDLARLVTSGAVRRRKFGQGEVVVEQGNYEKTFFLLLSGRARVLRDNREVAVLAEPGTVIGEMSFVLGKGRTATVLADAPTDCLVVDMGYVDFLESPEREDFLIRIFRRLAEVVAQRLGSANARKAELFTAIRERREKLRSHIAAERQVITALRRELESLDTTDDEAVLRQLLDRRF</sequence>
<dbReference type="GO" id="GO:0003700">
    <property type="term" value="F:DNA-binding transcription factor activity"/>
    <property type="evidence" value="ECO:0007669"/>
    <property type="project" value="TreeGrafter"/>
</dbReference>
<protein>
    <submittedName>
        <fullName evidence="3">Putative transcriptional regulator, Crp/Fnr family</fullName>
    </submittedName>
</protein>
<dbReference type="STRING" id="596151.DesfrDRAFT_2663"/>
<evidence type="ECO:0000259" key="2">
    <source>
        <dbReference type="PROSITE" id="PS50042"/>
    </source>
</evidence>
<dbReference type="RefSeq" id="WP_005994622.1">
    <property type="nucleotide sequence ID" value="NZ_AECZ01000018.1"/>
</dbReference>
<dbReference type="InterPro" id="IPR050397">
    <property type="entry name" value="Env_Response_Regulators"/>
</dbReference>
<feature type="domain" description="Cyclic nucleotide-binding" evidence="2">
    <location>
        <begin position="20"/>
        <end position="113"/>
    </location>
</feature>
<dbReference type="SMART" id="SM00100">
    <property type="entry name" value="cNMP"/>
    <property type="match status" value="1"/>
</dbReference>
<dbReference type="EMBL" id="AECZ01000018">
    <property type="protein sequence ID" value="EFL50548.1"/>
    <property type="molecule type" value="Genomic_DNA"/>
</dbReference>
<name>E1JYG4_SOLFR</name>
<dbReference type="PANTHER" id="PTHR24567">
    <property type="entry name" value="CRP FAMILY TRANSCRIPTIONAL REGULATORY PROTEIN"/>
    <property type="match status" value="1"/>
</dbReference>
<dbReference type="AlphaFoldDB" id="E1JYG4"/>
<dbReference type="CDD" id="cd00038">
    <property type="entry name" value="CAP_ED"/>
    <property type="match status" value="1"/>
</dbReference>
<evidence type="ECO:0000313" key="4">
    <source>
        <dbReference type="Proteomes" id="UP000006250"/>
    </source>
</evidence>
<dbReference type="Gene3D" id="2.60.120.10">
    <property type="entry name" value="Jelly Rolls"/>
    <property type="match status" value="1"/>
</dbReference>
<reference evidence="3 4" key="1">
    <citation type="submission" date="2010-08" db="EMBL/GenBank/DDBJ databases">
        <title>The draft genome of Desulfovibrio fructosovorans JJ.</title>
        <authorList>
            <consortium name="US DOE Joint Genome Institute (JGI-PGF)"/>
            <person name="Lucas S."/>
            <person name="Copeland A."/>
            <person name="Lapidus A."/>
            <person name="Cheng J.-F."/>
            <person name="Bruce D."/>
            <person name="Goodwin L."/>
            <person name="Pitluck S."/>
            <person name="Land M.L."/>
            <person name="Hauser L."/>
            <person name="Chang Y.-J."/>
            <person name="Jeffries C."/>
            <person name="Wall J.D."/>
            <person name="Stahl D.A."/>
            <person name="Arkin A.P."/>
            <person name="Dehal P."/>
            <person name="Stolyar S.M."/>
            <person name="Hazen T.C."/>
            <person name="Woyke T.J."/>
        </authorList>
    </citation>
    <scope>NUCLEOTIDE SEQUENCE [LARGE SCALE GENOMIC DNA]</scope>
    <source>
        <strain evidence="3 4">JJ</strain>
    </source>
</reference>
<dbReference type="InterPro" id="IPR000595">
    <property type="entry name" value="cNMP-bd_dom"/>
</dbReference>
<organism evidence="3 4">
    <name type="scientific">Solidesulfovibrio fructosivorans JJ]</name>
    <dbReference type="NCBI Taxonomy" id="596151"/>
    <lineage>
        <taxon>Bacteria</taxon>
        <taxon>Pseudomonadati</taxon>
        <taxon>Thermodesulfobacteriota</taxon>
        <taxon>Desulfovibrionia</taxon>
        <taxon>Desulfovibrionales</taxon>
        <taxon>Desulfovibrionaceae</taxon>
        <taxon>Solidesulfovibrio</taxon>
    </lineage>
</organism>
<dbReference type="SUPFAM" id="SSF51206">
    <property type="entry name" value="cAMP-binding domain-like"/>
    <property type="match status" value="1"/>
</dbReference>
<dbReference type="OrthoDB" id="5453547at2"/>
<gene>
    <name evidence="3" type="ORF">DesfrDRAFT_2663</name>
</gene>
<dbReference type="PANTHER" id="PTHR24567:SF74">
    <property type="entry name" value="HTH-TYPE TRANSCRIPTIONAL REGULATOR ARCR"/>
    <property type="match status" value="1"/>
</dbReference>
<keyword evidence="1" id="KW-0175">Coiled coil</keyword>
<accession>E1JYG4</accession>
<keyword evidence="4" id="KW-1185">Reference proteome</keyword>
<evidence type="ECO:0000313" key="3">
    <source>
        <dbReference type="EMBL" id="EFL50548.1"/>
    </source>
</evidence>
<dbReference type="Proteomes" id="UP000006250">
    <property type="component" value="Unassembled WGS sequence"/>
</dbReference>
<dbReference type="InterPro" id="IPR018490">
    <property type="entry name" value="cNMP-bd_dom_sf"/>
</dbReference>